<keyword evidence="1" id="KW-0067">ATP-binding</keyword>
<dbReference type="Proteomes" id="UP000195913">
    <property type="component" value="Unassembled WGS sequence"/>
</dbReference>
<dbReference type="EMBL" id="FUHW01000038">
    <property type="protein sequence ID" value="SJM68950.1"/>
    <property type="molecule type" value="Genomic_DNA"/>
</dbReference>
<sequence>MDVRIGIQNVAREVVIESAETAEQVSQTVRDAISGSTDLVLSDSKGRQIIVPAGVIGYVEVGAEEQRRVGFAAQA</sequence>
<dbReference type="RefSeq" id="WP_086999643.1">
    <property type="nucleotide sequence ID" value="NZ_FUHW01000038.1"/>
</dbReference>
<dbReference type="Pfam" id="PF11305">
    <property type="entry name" value="DUF3107"/>
    <property type="match status" value="1"/>
</dbReference>
<dbReference type="InterPro" id="IPR021456">
    <property type="entry name" value="DUF3107"/>
</dbReference>
<name>A0A1R4GLB6_9MICC</name>
<dbReference type="GO" id="GO:0005524">
    <property type="term" value="F:ATP binding"/>
    <property type="evidence" value="ECO:0007669"/>
    <property type="project" value="UniProtKB-KW"/>
</dbReference>
<evidence type="ECO:0000313" key="2">
    <source>
        <dbReference type="Proteomes" id="UP000195913"/>
    </source>
</evidence>
<dbReference type="AlphaFoldDB" id="A0A1R4GLB6"/>
<accession>A0A1R4GLB6</accession>
<organism evidence="1 2">
    <name type="scientific">Arthrobacter rhombi</name>
    <dbReference type="NCBI Taxonomy" id="71253"/>
    <lineage>
        <taxon>Bacteria</taxon>
        <taxon>Bacillati</taxon>
        <taxon>Actinomycetota</taxon>
        <taxon>Actinomycetes</taxon>
        <taxon>Micrococcales</taxon>
        <taxon>Micrococcaceae</taxon>
        <taxon>Arthrobacter</taxon>
    </lineage>
</organism>
<proteinExistence type="predicted"/>
<evidence type="ECO:0000313" key="1">
    <source>
        <dbReference type="EMBL" id="SJM68950.1"/>
    </source>
</evidence>
<gene>
    <name evidence="1" type="ORF">FM101_11400</name>
</gene>
<reference evidence="1 2" key="1">
    <citation type="submission" date="2017-02" db="EMBL/GenBank/DDBJ databases">
        <authorList>
            <person name="Peterson S.W."/>
        </authorList>
    </citation>
    <scope>NUCLEOTIDE SEQUENCE [LARGE SCALE GENOMIC DNA]</scope>
    <source>
        <strain evidence="1 2">B Ar 00.02</strain>
    </source>
</reference>
<keyword evidence="2" id="KW-1185">Reference proteome</keyword>
<keyword evidence="1" id="KW-0547">Nucleotide-binding</keyword>
<protein>
    <submittedName>
        <fullName evidence="1">Putative ATP-binding protein</fullName>
    </submittedName>
</protein>